<dbReference type="SMART" id="SM00849">
    <property type="entry name" value="Lactamase_B"/>
    <property type="match status" value="1"/>
</dbReference>
<evidence type="ECO:0000259" key="5">
    <source>
        <dbReference type="SMART" id="SM00849"/>
    </source>
</evidence>
<dbReference type="PANTHER" id="PTHR42978:SF5">
    <property type="entry name" value="METALLO-BETA-LACTAMASE DOMAIN-CONTAINING PROTEIN"/>
    <property type="match status" value="1"/>
</dbReference>
<dbReference type="OrthoDB" id="10250730at2759"/>
<evidence type="ECO:0000256" key="2">
    <source>
        <dbReference type="ARBA" id="ARBA00022723"/>
    </source>
</evidence>
<dbReference type="Gene3D" id="3.60.15.10">
    <property type="entry name" value="Ribonuclease Z/Hydroxyacylglutathione hydrolase-like"/>
    <property type="match status" value="1"/>
</dbReference>
<dbReference type="CDD" id="cd07730">
    <property type="entry name" value="metallo-hydrolase-like_MBL-fold"/>
    <property type="match status" value="1"/>
</dbReference>
<dbReference type="STRING" id="97972.A0A2V1DAJ1"/>
<keyword evidence="3 6" id="KW-0378">Hydrolase</keyword>
<dbReference type="EMBL" id="KZ805508">
    <property type="protein sequence ID" value="PVH95102.1"/>
    <property type="molecule type" value="Genomic_DNA"/>
</dbReference>
<comment type="similarity">
    <text evidence="1">Belongs to the metallo-beta-lactamase superfamily.</text>
</comment>
<reference evidence="6 7" key="1">
    <citation type="journal article" date="2018" name="Sci. Rep.">
        <title>Comparative genomics provides insights into the lifestyle and reveals functional heterogeneity of dark septate endophytic fungi.</title>
        <authorList>
            <person name="Knapp D.G."/>
            <person name="Nemeth J.B."/>
            <person name="Barry K."/>
            <person name="Hainaut M."/>
            <person name="Henrissat B."/>
            <person name="Johnson J."/>
            <person name="Kuo A."/>
            <person name="Lim J.H.P."/>
            <person name="Lipzen A."/>
            <person name="Nolan M."/>
            <person name="Ohm R.A."/>
            <person name="Tamas L."/>
            <person name="Grigoriev I.V."/>
            <person name="Spatafora J.W."/>
            <person name="Nagy L.G."/>
            <person name="Kovacs G.M."/>
        </authorList>
    </citation>
    <scope>NUCLEOTIDE SEQUENCE [LARGE SCALE GENOMIC DNA]</scope>
    <source>
        <strain evidence="6 7">DSE2036</strain>
    </source>
</reference>
<dbReference type="GO" id="GO:0046872">
    <property type="term" value="F:metal ion binding"/>
    <property type="evidence" value="ECO:0007669"/>
    <property type="project" value="UniProtKB-KW"/>
</dbReference>
<evidence type="ECO:0000313" key="6">
    <source>
        <dbReference type="EMBL" id="PVH95102.1"/>
    </source>
</evidence>
<evidence type="ECO:0000313" key="7">
    <source>
        <dbReference type="Proteomes" id="UP000244855"/>
    </source>
</evidence>
<protein>
    <submittedName>
        <fullName evidence="6">Metallo-hydrolase/oxidoreductase</fullName>
    </submittedName>
</protein>
<dbReference type="Proteomes" id="UP000244855">
    <property type="component" value="Unassembled WGS sequence"/>
</dbReference>
<dbReference type="InterPro" id="IPR051013">
    <property type="entry name" value="MBL_superfamily_lactonases"/>
</dbReference>
<dbReference type="InterPro" id="IPR001279">
    <property type="entry name" value="Metallo-B-lactamas"/>
</dbReference>
<feature type="domain" description="Metallo-beta-lactamase" evidence="5">
    <location>
        <begin position="47"/>
        <end position="267"/>
    </location>
</feature>
<gene>
    <name evidence="6" type="ORF">DM02DRAFT_691424</name>
</gene>
<evidence type="ECO:0000256" key="3">
    <source>
        <dbReference type="ARBA" id="ARBA00022801"/>
    </source>
</evidence>
<dbReference type="GO" id="GO:0016787">
    <property type="term" value="F:hydrolase activity"/>
    <property type="evidence" value="ECO:0007669"/>
    <property type="project" value="UniProtKB-KW"/>
</dbReference>
<accession>A0A2V1DAJ1</accession>
<organism evidence="6 7">
    <name type="scientific">Periconia macrospinosa</name>
    <dbReference type="NCBI Taxonomy" id="97972"/>
    <lineage>
        <taxon>Eukaryota</taxon>
        <taxon>Fungi</taxon>
        <taxon>Dikarya</taxon>
        <taxon>Ascomycota</taxon>
        <taxon>Pezizomycotina</taxon>
        <taxon>Dothideomycetes</taxon>
        <taxon>Pleosporomycetidae</taxon>
        <taxon>Pleosporales</taxon>
        <taxon>Massarineae</taxon>
        <taxon>Periconiaceae</taxon>
        <taxon>Periconia</taxon>
    </lineage>
</organism>
<evidence type="ECO:0000256" key="1">
    <source>
        <dbReference type="ARBA" id="ARBA00007749"/>
    </source>
</evidence>
<dbReference type="InterPro" id="IPR036866">
    <property type="entry name" value="RibonucZ/Hydroxyglut_hydro"/>
</dbReference>
<dbReference type="Pfam" id="PF00753">
    <property type="entry name" value="Lactamase_B"/>
    <property type="match status" value="1"/>
</dbReference>
<dbReference type="SUPFAM" id="SSF56281">
    <property type="entry name" value="Metallo-hydrolase/oxidoreductase"/>
    <property type="match status" value="1"/>
</dbReference>
<dbReference type="PANTHER" id="PTHR42978">
    <property type="entry name" value="QUORUM-QUENCHING LACTONASE YTNP-RELATED-RELATED"/>
    <property type="match status" value="1"/>
</dbReference>
<proteinExistence type="inferred from homology"/>
<sequence length="310" mass="34868">MMPTEIQFPPYQGHSVKVSVINAAKSYMRAALLVAPAPSDHDHLELAGYSFLIESQHRDQKVIFDLAFMKDVKNRAPPALRPFLSNKELINIEESTQVDTVLADHGIDLSNIDSIVWSHAHIDHTGDPSIFPPTTELVVGPGFKKAYMPGFPTNRQSIVLDSAFQGRHVREIDFRGSISIGGFRAMDFFSDGSLWLLETPGHTEHHLSALCRTTEDSFVLMGGDQDESCAFYGLAPAMQEDLGKAQETIEKLKVFDGRDDVLIVIAHDATLLDVMEFFPKDMNNWKGKRWADRGRWRFLEDFMKAEGRMS</sequence>
<keyword evidence="4" id="KW-0862">Zinc</keyword>
<name>A0A2V1DAJ1_9PLEO</name>
<keyword evidence="2" id="KW-0479">Metal-binding</keyword>
<evidence type="ECO:0000256" key="4">
    <source>
        <dbReference type="ARBA" id="ARBA00022833"/>
    </source>
</evidence>
<keyword evidence="7" id="KW-1185">Reference proteome</keyword>
<dbReference type="AlphaFoldDB" id="A0A2V1DAJ1"/>